<accession>A0A7S0BBI9</accession>
<reference evidence="2" key="1">
    <citation type="submission" date="2021-01" db="EMBL/GenBank/DDBJ databases">
        <authorList>
            <person name="Corre E."/>
            <person name="Pelletier E."/>
            <person name="Niang G."/>
            <person name="Scheremetjew M."/>
            <person name="Finn R."/>
            <person name="Kale V."/>
            <person name="Holt S."/>
            <person name="Cochrane G."/>
            <person name="Meng A."/>
            <person name="Brown T."/>
            <person name="Cohen L."/>
        </authorList>
    </citation>
    <scope>NUCLEOTIDE SEQUENCE</scope>
    <source>
        <strain evidence="2">Pbaha01</strain>
    </source>
</reference>
<name>A0A7S0BBI9_9DINO</name>
<dbReference type="AlphaFoldDB" id="A0A7S0BBI9"/>
<feature type="transmembrane region" description="Helical" evidence="1">
    <location>
        <begin position="57"/>
        <end position="76"/>
    </location>
</feature>
<protein>
    <submittedName>
        <fullName evidence="2">Uncharacterized protein</fullName>
    </submittedName>
</protein>
<sequence>MLCCITPRSRWLWTVPTRLATLPTGPAGHCASLGWRAFGAAAETPKIKKTGSFASRIRSFAAGFAVAGTLSGYALFFKVQMASEELAATVREAAYRQAQIERRLTALEKR</sequence>
<keyword evidence="1" id="KW-1133">Transmembrane helix</keyword>
<evidence type="ECO:0000256" key="1">
    <source>
        <dbReference type="SAM" id="Phobius"/>
    </source>
</evidence>
<evidence type="ECO:0000313" key="2">
    <source>
        <dbReference type="EMBL" id="CAD8389308.1"/>
    </source>
</evidence>
<organism evidence="2">
    <name type="scientific">Pyrodinium bahamense</name>
    <dbReference type="NCBI Taxonomy" id="73915"/>
    <lineage>
        <taxon>Eukaryota</taxon>
        <taxon>Sar</taxon>
        <taxon>Alveolata</taxon>
        <taxon>Dinophyceae</taxon>
        <taxon>Gonyaulacales</taxon>
        <taxon>Pyrocystaceae</taxon>
        <taxon>Pyrodinium</taxon>
    </lineage>
</organism>
<keyword evidence="1" id="KW-0472">Membrane</keyword>
<dbReference type="EMBL" id="HBEG01054075">
    <property type="protein sequence ID" value="CAD8389308.1"/>
    <property type="molecule type" value="Transcribed_RNA"/>
</dbReference>
<keyword evidence="1" id="KW-0812">Transmembrane</keyword>
<proteinExistence type="predicted"/>
<gene>
    <name evidence="2" type="ORF">PBAH0796_LOCUS32920</name>
</gene>